<reference evidence="2" key="1">
    <citation type="submission" date="2021-01" db="EMBL/GenBank/DDBJ databases">
        <title>Whole genome shotgun sequence of Actinoplanes rishiriensis NBRC 108556.</title>
        <authorList>
            <person name="Komaki H."/>
            <person name="Tamura T."/>
        </authorList>
    </citation>
    <scope>NUCLEOTIDE SEQUENCE</scope>
    <source>
        <strain evidence="2">NBRC 108556</strain>
    </source>
</reference>
<comment type="caution">
    <text evidence="2">The sequence shown here is derived from an EMBL/GenBank/DDBJ whole genome shotgun (WGS) entry which is preliminary data.</text>
</comment>
<protein>
    <submittedName>
        <fullName evidence="2">Uncharacterized protein</fullName>
    </submittedName>
</protein>
<feature type="region of interest" description="Disordered" evidence="1">
    <location>
        <begin position="120"/>
        <end position="144"/>
    </location>
</feature>
<evidence type="ECO:0000256" key="1">
    <source>
        <dbReference type="SAM" id="MobiDB-lite"/>
    </source>
</evidence>
<dbReference type="RefSeq" id="WP_203789554.1">
    <property type="nucleotide sequence ID" value="NZ_BOMV01000098.1"/>
</dbReference>
<gene>
    <name evidence="2" type="ORF">Ari01nite_85550</name>
</gene>
<dbReference type="Proteomes" id="UP000636960">
    <property type="component" value="Unassembled WGS sequence"/>
</dbReference>
<evidence type="ECO:0000313" key="3">
    <source>
        <dbReference type="Proteomes" id="UP000636960"/>
    </source>
</evidence>
<keyword evidence="3" id="KW-1185">Reference proteome</keyword>
<dbReference type="AlphaFoldDB" id="A0A919N1C4"/>
<feature type="compositionally biased region" description="Basic and acidic residues" evidence="1">
    <location>
        <begin position="120"/>
        <end position="136"/>
    </location>
</feature>
<accession>A0A919N1C4</accession>
<name>A0A919N1C4_9ACTN</name>
<proteinExistence type="predicted"/>
<evidence type="ECO:0000313" key="2">
    <source>
        <dbReference type="EMBL" id="GIF01091.1"/>
    </source>
</evidence>
<organism evidence="2 3">
    <name type="scientific">Paractinoplanes rishiriensis</name>
    <dbReference type="NCBI Taxonomy" id="1050105"/>
    <lineage>
        <taxon>Bacteria</taxon>
        <taxon>Bacillati</taxon>
        <taxon>Actinomycetota</taxon>
        <taxon>Actinomycetes</taxon>
        <taxon>Micromonosporales</taxon>
        <taxon>Micromonosporaceae</taxon>
        <taxon>Paractinoplanes</taxon>
    </lineage>
</organism>
<sequence length="313" mass="33833">MTRRCTQEQAWRLIRALGAVDAGRLVGHSLIHHVPHIPAGALTAQAAQTLHDSLYPTTEVTGDSICYVVSSDNTPVAWLTYRAQVTAADGQFSAYQRAHQAKAVEALAQLTRRAVDQLARLRDHRDRRSPGAEPDVRGPGTRVRVADPAEPTLTWWTSLGPDLTAARAHVASLIGTSREALVVDARGYGAYASGAHPLPVPVLCAIEHLAAGHDLPAAVIGDWLYAEGAAHQQADPADILDAFTTSYLGRYPHRQAYASAELDRRGWTQALTNAGIPAHLFDLCRFTGILFDDEVRGIVLPDSRVAVFRRAPG</sequence>
<dbReference type="EMBL" id="BOMV01000098">
    <property type="protein sequence ID" value="GIF01091.1"/>
    <property type="molecule type" value="Genomic_DNA"/>
</dbReference>